<dbReference type="AlphaFoldDB" id="A0A3N4HBD1"/>
<organism evidence="2 3">
    <name type="scientific">Ascobolus immersus RN42</name>
    <dbReference type="NCBI Taxonomy" id="1160509"/>
    <lineage>
        <taxon>Eukaryota</taxon>
        <taxon>Fungi</taxon>
        <taxon>Dikarya</taxon>
        <taxon>Ascomycota</taxon>
        <taxon>Pezizomycotina</taxon>
        <taxon>Pezizomycetes</taxon>
        <taxon>Pezizales</taxon>
        <taxon>Ascobolaceae</taxon>
        <taxon>Ascobolus</taxon>
    </lineage>
</organism>
<reference evidence="2 3" key="1">
    <citation type="journal article" date="2018" name="Nat. Ecol. Evol.">
        <title>Pezizomycetes genomes reveal the molecular basis of ectomycorrhizal truffle lifestyle.</title>
        <authorList>
            <person name="Murat C."/>
            <person name="Payen T."/>
            <person name="Noel B."/>
            <person name="Kuo A."/>
            <person name="Morin E."/>
            <person name="Chen J."/>
            <person name="Kohler A."/>
            <person name="Krizsan K."/>
            <person name="Balestrini R."/>
            <person name="Da Silva C."/>
            <person name="Montanini B."/>
            <person name="Hainaut M."/>
            <person name="Levati E."/>
            <person name="Barry K.W."/>
            <person name="Belfiori B."/>
            <person name="Cichocki N."/>
            <person name="Clum A."/>
            <person name="Dockter R.B."/>
            <person name="Fauchery L."/>
            <person name="Guy J."/>
            <person name="Iotti M."/>
            <person name="Le Tacon F."/>
            <person name="Lindquist E.A."/>
            <person name="Lipzen A."/>
            <person name="Malagnac F."/>
            <person name="Mello A."/>
            <person name="Molinier V."/>
            <person name="Miyauchi S."/>
            <person name="Poulain J."/>
            <person name="Riccioni C."/>
            <person name="Rubini A."/>
            <person name="Sitrit Y."/>
            <person name="Splivallo R."/>
            <person name="Traeger S."/>
            <person name="Wang M."/>
            <person name="Zifcakova L."/>
            <person name="Wipf D."/>
            <person name="Zambonelli A."/>
            <person name="Paolocci F."/>
            <person name="Nowrousian M."/>
            <person name="Ottonello S."/>
            <person name="Baldrian P."/>
            <person name="Spatafora J.W."/>
            <person name="Henrissat B."/>
            <person name="Nagy L.G."/>
            <person name="Aury J.M."/>
            <person name="Wincker P."/>
            <person name="Grigoriev I.V."/>
            <person name="Bonfante P."/>
            <person name="Martin F.M."/>
        </authorList>
    </citation>
    <scope>NUCLEOTIDE SEQUENCE [LARGE SCALE GENOMIC DNA]</scope>
    <source>
        <strain evidence="2 3">RN42</strain>
    </source>
</reference>
<feature type="non-terminal residue" evidence="2">
    <location>
        <position position="1"/>
    </location>
</feature>
<name>A0A3N4HBD1_ASCIM</name>
<accession>A0A3N4HBD1</accession>
<dbReference type="EMBL" id="ML120276">
    <property type="protein sequence ID" value="RPA70548.1"/>
    <property type="molecule type" value="Genomic_DNA"/>
</dbReference>
<protein>
    <submittedName>
        <fullName evidence="2">Uncharacterized protein</fullName>
    </submittedName>
</protein>
<proteinExistence type="predicted"/>
<evidence type="ECO:0000256" key="1">
    <source>
        <dbReference type="SAM" id="MobiDB-lite"/>
    </source>
</evidence>
<sequence>SEGRTAEAPESSSAPIEGQPVRLSRKRSFSEAEAVQTPPRRNGFFGRHRQREARERTLPIDLFLTPTVTDDGRTVVRPIKKMRWFFEPPPPHGETRHDGILDRPSNIVNPIHDEMILSIKSKAPRSL</sequence>
<evidence type="ECO:0000313" key="3">
    <source>
        <dbReference type="Proteomes" id="UP000275078"/>
    </source>
</evidence>
<keyword evidence="3" id="KW-1185">Reference proteome</keyword>
<evidence type="ECO:0000313" key="2">
    <source>
        <dbReference type="EMBL" id="RPA70548.1"/>
    </source>
</evidence>
<gene>
    <name evidence="2" type="ORF">BJ508DRAFT_316419</name>
</gene>
<dbReference type="Proteomes" id="UP000275078">
    <property type="component" value="Unassembled WGS sequence"/>
</dbReference>
<feature type="region of interest" description="Disordered" evidence="1">
    <location>
        <begin position="1"/>
        <end position="52"/>
    </location>
</feature>